<dbReference type="EC" id="1.14.13.2" evidence="4"/>
<dbReference type="EMBL" id="WUMU01000014">
    <property type="protein sequence ID" value="MXN18650.1"/>
    <property type="molecule type" value="Genomic_DNA"/>
</dbReference>
<dbReference type="PANTHER" id="PTHR43004">
    <property type="entry name" value="TRK SYSTEM POTASSIUM UPTAKE PROTEIN"/>
    <property type="match status" value="1"/>
</dbReference>
<dbReference type="PRINTS" id="PR00420">
    <property type="entry name" value="RNGMNOXGNASE"/>
</dbReference>
<organism evidence="4 5">
    <name type="scientific">Pseudooceanicola albus</name>
    <dbReference type="NCBI Taxonomy" id="2692189"/>
    <lineage>
        <taxon>Bacteria</taxon>
        <taxon>Pseudomonadati</taxon>
        <taxon>Pseudomonadota</taxon>
        <taxon>Alphaproteobacteria</taxon>
        <taxon>Rhodobacterales</taxon>
        <taxon>Paracoccaceae</taxon>
        <taxon>Pseudooceanicola</taxon>
    </lineage>
</organism>
<keyword evidence="1" id="KW-0285">Flavoprotein</keyword>
<evidence type="ECO:0000256" key="1">
    <source>
        <dbReference type="ARBA" id="ARBA00022630"/>
    </source>
</evidence>
<dbReference type="RefSeq" id="WP_160894782.1">
    <property type="nucleotide sequence ID" value="NZ_WUMU01000014.1"/>
</dbReference>
<dbReference type="PANTHER" id="PTHR43004:SF3">
    <property type="entry name" value="P-HYDROXYBENZOATE HYDROXYLASE"/>
    <property type="match status" value="1"/>
</dbReference>
<accession>A0A6L7G5M5</accession>
<protein>
    <submittedName>
        <fullName evidence="4">4-hydroxybenzoate 3-monooxygenase</fullName>
        <ecNumber evidence="4">1.14.13.2</ecNumber>
    </submittedName>
</protein>
<evidence type="ECO:0000259" key="3">
    <source>
        <dbReference type="Pfam" id="PF01494"/>
    </source>
</evidence>
<reference evidence="4 5" key="1">
    <citation type="submission" date="2019-12" db="EMBL/GenBank/DDBJ databases">
        <authorList>
            <person name="Li M."/>
        </authorList>
    </citation>
    <scope>NUCLEOTIDE SEQUENCE [LARGE SCALE GENOMIC DNA]</scope>
    <source>
        <strain evidence="4 5">GBMRC 2024</strain>
    </source>
</reference>
<evidence type="ECO:0000313" key="4">
    <source>
        <dbReference type="EMBL" id="MXN18650.1"/>
    </source>
</evidence>
<dbReference type="GO" id="GO:0018659">
    <property type="term" value="F:4-hydroxybenzoate 3-monooxygenase activity"/>
    <property type="evidence" value="ECO:0007669"/>
    <property type="project" value="UniProtKB-EC"/>
</dbReference>
<keyword evidence="4" id="KW-0560">Oxidoreductase</keyword>
<keyword evidence="2" id="KW-0274">FAD</keyword>
<dbReference type="GO" id="GO:0071949">
    <property type="term" value="F:FAD binding"/>
    <property type="evidence" value="ECO:0007669"/>
    <property type="project" value="InterPro"/>
</dbReference>
<dbReference type="Gene3D" id="3.50.50.60">
    <property type="entry name" value="FAD/NAD(P)-binding domain"/>
    <property type="match status" value="1"/>
</dbReference>
<evidence type="ECO:0000256" key="2">
    <source>
        <dbReference type="ARBA" id="ARBA00022827"/>
    </source>
</evidence>
<dbReference type="Proteomes" id="UP000477911">
    <property type="component" value="Unassembled WGS sequence"/>
</dbReference>
<sequence length="389" mass="43458">MDTQVVIIGGGPSGLLLSQMLNRAGIATTILERSTREHVLSRIRAGILEWGSVEMLREAGVSERMDRMGLPHDGTYITDGDRMVHIDFKRLTGKQVMVYGQTEVTEDLYGAQDAMGTTILHNVEDVVIKDLDASQAKVSFTVAGERRSLSCAYVAGCDGFHGVSRKTIPEEKRREFERVYPFGWLGILSRTPPVHDELIYANSDHGFALASMRSESLVRYYVQVPLSDKVEDWSDERFWSEFKRRIPASAAARLITGPSIEKSIAPLRSFVSEPLRWGRLFLVGDAAHIVPPTGAKGLNLAVSDVHYLSEALIRVFRSGDESGIDGYSERALARIWKAMRFSWQMTTMLHRFDGEDSFAAQMRRATLAHLAESETAQKDLAENYIGLPF</sequence>
<dbReference type="NCBIfam" id="TIGR02360">
    <property type="entry name" value="pbenz_hydroxyl"/>
    <property type="match status" value="1"/>
</dbReference>
<dbReference type="SUPFAM" id="SSF54373">
    <property type="entry name" value="FAD-linked reductases, C-terminal domain"/>
    <property type="match status" value="1"/>
</dbReference>
<dbReference type="GO" id="GO:0043639">
    <property type="term" value="P:benzoate catabolic process"/>
    <property type="evidence" value="ECO:0007669"/>
    <property type="project" value="InterPro"/>
</dbReference>
<proteinExistence type="predicted"/>
<feature type="domain" description="FAD-binding" evidence="3">
    <location>
        <begin position="2"/>
        <end position="342"/>
    </location>
</feature>
<keyword evidence="4" id="KW-0503">Monooxygenase</keyword>
<keyword evidence="5" id="KW-1185">Reference proteome</keyword>
<comment type="caution">
    <text evidence="4">The sequence shown here is derived from an EMBL/GenBank/DDBJ whole genome shotgun (WGS) entry which is preliminary data.</text>
</comment>
<dbReference type="NCBIfam" id="NF006091">
    <property type="entry name" value="PRK08243.1"/>
    <property type="match status" value="1"/>
</dbReference>
<dbReference type="InterPro" id="IPR012733">
    <property type="entry name" value="HB_mOase"/>
</dbReference>
<evidence type="ECO:0000313" key="5">
    <source>
        <dbReference type="Proteomes" id="UP000477911"/>
    </source>
</evidence>
<gene>
    <name evidence="4" type="primary">pobA</name>
    <name evidence="4" type="ORF">GR170_12445</name>
</gene>
<dbReference type="AlphaFoldDB" id="A0A6L7G5M5"/>
<dbReference type="InterPro" id="IPR002938">
    <property type="entry name" value="FAD-bd"/>
</dbReference>
<name>A0A6L7G5M5_9RHOB</name>
<dbReference type="InterPro" id="IPR050641">
    <property type="entry name" value="RIFMO-like"/>
</dbReference>
<dbReference type="Pfam" id="PF01494">
    <property type="entry name" value="FAD_binding_3"/>
    <property type="match status" value="1"/>
</dbReference>
<dbReference type="Gene3D" id="3.30.9.10">
    <property type="entry name" value="D-Amino Acid Oxidase, subunit A, domain 2"/>
    <property type="match status" value="1"/>
</dbReference>
<dbReference type="SUPFAM" id="SSF51905">
    <property type="entry name" value="FAD/NAD(P)-binding domain"/>
    <property type="match status" value="1"/>
</dbReference>
<dbReference type="InterPro" id="IPR036188">
    <property type="entry name" value="FAD/NAD-bd_sf"/>
</dbReference>